<sequence length="278" mass="30137">MTAVKVACREAPVPQTDVIYERDRRPQTRERRAEPARAHGTGGRRVRARGPGPPSGSGQQKSHEVSWAGDGRPDRQEPATGNNVFSKPNPSQGEVSCLRDRDTTAHALREVKWKRGGRGQHLDGALPGRSARRGARAPARPSRRRPRRLPRRAPGFTRRCRPAALSPPSPGPAAAQLPRGCGVRAGAARAARRAPDGAAAPPASLPPLAGLRAPRPALPRPPPRGSHAERKAPVQVADVWTELNCWTPSWSGESENRLLVMESAQDPVCQEREILFLM</sequence>
<feature type="compositionally biased region" description="Low complexity" evidence="1">
    <location>
        <begin position="172"/>
        <end position="189"/>
    </location>
</feature>
<organism evidence="2 3">
    <name type="scientific">Camelus ferus</name>
    <name type="common">Wild bactrian camel</name>
    <name type="synonym">Camelus bactrianus ferus</name>
    <dbReference type="NCBI Taxonomy" id="419612"/>
    <lineage>
        <taxon>Eukaryota</taxon>
        <taxon>Metazoa</taxon>
        <taxon>Chordata</taxon>
        <taxon>Craniata</taxon>
        <taxon>Vertebrata</taxon>
        <taxon>Euteleostomi</taxon>
        <taxon>Mammalia</taxon>
        <taxon>Eutheria</taxon>
        <taxon>Laurasiatheria</taxon>
        <taxon>Artiodactyla</taxon>
        <taxon>Tylopoda</taxon>
        <taxon>Camelidae</taxon>
        <taxon>Camelus</taxon>
    </lineage>
</organism>
<evidence type="ECO:0000313" key="3">
    <source>
        <dbReference type="RefSeq" id="XP_032344093.1"/>
    </source>
</evidence>
<dbReference type="GeneID" id="116666103"/>
<dbReference type="Proteomes" id="UP000694856">
    <property type="component" value="Chromosome 9"/>
</dbReference>
<feature type="compositionally biased region" description="Polar residues" evidence="1">
    <location>
        <begin position="79"/>
        <end position="94"/>
    </location>
</feature>
<feature type="compositionally biased region" description="Basic and acidic residues" evidence="1">
    <location>
        <begin position="97"/>
        <end position="113"/>
    </location>
</feature>
<dbReference type="KEGG" id="cfr:116666103"/>
<evidence type="ECO:0000256" key="1">
    <source>
        <dbReference type="SAM" id="MobiDB-lite"/>
    </source>
</evidence>
<dbReference type="AlphaFoldDB" id="A0A8B8TQF9"/>
<protein>
    <submittedName>
        <fullName evidence="3">tRNA (Guanine-N(7)-)-methyltransferase-like</fullName>
    </submittedName>
</protein>
<feature type="region of interest" description="Disordered" evidence="1">
    <location>
        <begin position="1"/>
        <end position="232"/>
    </location>
</feature>
<accession>A0A8B8TQF9</accession>
<feature type="compositionally biased region" description="Low complexity" evidence="1">
    <location>
        <begin position="196"/>
        <end position="215"/>
    </location>
</feature>
<proteinExistence type="predicted"/>
<evidence type="ECO:0000313" key="2">
    <source>
        <dbReference type="Proteomes" id="UP000694856"/>
    </source>
</evidence>
<gene>
    <name evidence="3" type="primary">LOC116666103</name>
</gene>
<feature type="compositionally biased region" description="Basic residues" evidence="1">
    <location>
        <begin position="130"/>
        <end position="151"/>
    </location>
</feature>
<dbReference type="RefSeq" id="XP_032344093.1">
    <property type="nucleotide sequence ID" value="XM_032488202.1"/>
</dbReference>
<name>A0A8B8TQF9_CAMFR</name>
<reference evidence="3" key="1">
    <citation type="submission" date="2025-08" db="UniProtKB">
        <authorList>
            <consortium name="RefSeq"/>
        </authorList>
    </citation>
    <scope>IDENTIFICATION</scope>
    <source>
        <tissue evidence="3">Ear skin</tissue>
    </source>
</reference>
<feature type="compositionally biased region" description="Basic and acidic residues" evidence="1">
    <location>
        <begin position="19"/>
        <end position="37"/>
    </location>
</feature>
<keyword evidence="2" id="KW-1185">Reference proteome</keyword>